<sequence>MSILNPSGRAPIVGDVTSFECRMVDEVWPWAENNSAAIAANWATAKARKPELFDGEVIIARSVEITGSQLVSTHTIVSYSALMYWQSLNFPPAGAFNLFGAAAVVTSDGALLFGRMAAHTNNAGNLYFPCGTPDRADIVDDRLDIEGSILRELDEETGLGAYLTATDDRWIVWDGGLFGCMRRYDTALDAAQAAEAVAAYLAKDEKPELSEVVFARAMSDIDQAVTPAYARAIASQILPD</sequence>
<gene>
    <name evidence="1" type="ORF">ACFPFW_14280</name>
</gene>
<accession>A0ABV9Z352</accession>
<dbReference type="EMBL" id="JBHSJF010000006">
    <property type="protein sequence ID" value="MFC5069181.1"/>
    <property type="molecule type" value="Genomic_DNA"/>
</dbReference>
<proteinExistence type="predicted"/>
<dbReference type="Gene3D" id="3.90.79.10">
    <property type="entry name" value="Nucleoside Triphosphate Pyrophosphohydrolase"/>
    <property type="match status" value="1"/>
</dbReference>
<keyword evidence="1" id="KW-0378">Hydrolase</keyword>
<protein>
    <submittedName>
        <fullName evidence="1">NUDIX hydrolase</fullName>
    </submittedName>
</protein>
<comment type="caution">
    <text evidence="1">The sequence shown here is derived from an EMBL/GenBank/DDBJ whole genome shotgun (WGS) entry which is preliminary data.</text>
</comment>
<evidence type="ECO:0000313" key="1">
    <source>
        <dbReference type="EMBL" id="MFC5069181.1"/>
    </source>
</evidence>
<dbReference type="InterPro" id="IPR015797">
    <property type="entry name" value="NUDIX_hydrolase-like_dom_sf"/>
</dbReference>
<dbReference type="SUPFAM" id="SSF55811">
    <property type="entry name" value="Nudix"/>
    <property type="match status" value="1"/>
</dbReference>
<dbReference type="GO" id="GO:0016787">
    <property type="term" value="F:hydrolase activity"/>
    <property type="evidence" value="ECO:0007669"/>
    <property type="project" value="UniProtKB-KW"/>
</dbReference>
<dbReference type="RefSeq" id="WP_114957696.1">
    <property type="nucleotide sequence ID" value="NZ_JBHSJF010000006.1"/>
</dbReference>
<name>A0ABV9Z352_9HYPH</name>
<evidence type="ECO:0000313" key="2">
    <source>
        <dbReference type="Proteomes" id="UP001595796"/>
    </source>
</evidence>
<reference evidence="2" key="1">
    <citation type="journal article" date="2019" name="Int. J. Syst. Evol. Microbiol.">
        <title>The Global Catalogue of Microorganisms (GCM) 10K type strain sequencing project: providing services to taxonomists for standard genome sequencing and annotation.</title>
        <authorList>
            <consortium name="The Broad Institute Genomics Platform"/>
            <consortium name="The Broad Institute Genome Sequencing Center for Infectious Disease"/>
            <person name="Wu L."/>
            <person name="Ma J."/>
        </authorList>
    </citation>
    <scope>NUCLEOTIDE SEQUENCE [LARGE SCALE GENOMIC DNA]</scope>
    <source>
        <strain evidence="2">CGMCC 1.16444</strain>
    </source>
</reference>
<organism evidence="1 2">
    <name type="scientific">Flaviflagellibacter deserti</name>
    <dbReference type="NCBI Taxonomy" id="2267266"/>
    <lineage>
        <taxon>Bacteria</taxon>
        <taxon>Pseudomonadati</taxon>
        <taxon>Pseudomonadota</taxon>
        <taxon>Alphaproteobacteria</taxon>
        <taxon>Hyphomicrobiales</taxon>
        <taxon>Flaviflagellibacter</taxon>
    </lineage>
</organism>
<keyword evidence="2" id="KW-1185">Reference proteome</keyword>
<dbReference type="Proteomes" id="UP001595796">
    <property type="component" value="Unassembled WGS sequence"/>
</dbReference>